<dbReference type="Pfam" id="PF05685">
    <property type="entry name" value="Uma2"/>
    <property type="match status" value="1"/>
</dbReference>
<protein>
    <submittedName>
        <fullName evidence="2">Uma2 family endonuclease</fullName>
    </submittedName>
</protein>
<sequence>MSAAPVLQESSWETFVEVWNGLDLPEGWRAEIIEERIVMSPPPDQNHNLIGSRVNKALVRALPDDWEVLQTQGIALPSSSRIVVPDLLVVLRERMTPAVVLPGEDALLSVEITSKSNADTDRTTKLRAYAQAGIPLYLLIDRFAPRWPTITLFSEPDGEAYRESHSVPFGKPLDLPAPFTVTLETEAFPR</sequence>
<accession>A0ABP6RYR7</accession>
<evidence type="ECO:0000259" key="1">
    <source>
        <dbReference type="Pfam" id="PF05685"/>
    </source>
</evidence>
<keyword evidence="2" id="KW-0378">Hydrolase</keyword>
<evidence type="ECO:0000313" key="2">
    <source>
        <dbReference type="EMBL" id="GAA3363527.1"/>
    </source>
</evidence>
<dbReference type="Gene3D" id="3.90.1570.10">
    <property type="entry name" value="tt1808, chain A"/>
    <property type="match status" value="1"/>
</dbReference>
<name>A0ABP6RYR7_9PSEU</name>
<organism evidence="2 3">
    <name type="scientific">Saccharopolyspora gregorii</name>
    <dbReference type="NCBI Taxonomy" id="33914"/>
    <lineage>
        <taxon>Bacteria</taxon>
        <taxon>Bacillati</taxon>
        <taxon>Actinomycetota</taxon>
        <taxon>Actinomycetes</taxon>
        <taxon>Pseudonocardiales</taxon>
        <taxon>Pseudonocardiaceae</taxon>
        <taxon>Saccharopolyspora</taxon>
    </lineage>
</organism>
<dbReference type="RefSeq" id="WP_344930469.1">
    <property type="nucleotide sequence ID" value="NZ_BAAAYK010000038.1"/>
</dbReference>
<dbReference type="EMBL" id="BAAAYK010000038">
    <property type="protein sequence ID" value="GAA3363527.1"/>
    <property type="molecule type" value="Genomic_DNA"/>
</dbReference>
<dbReference type="InterPro" id="IPR012296">
    <property type="entry name" value="Nuclease_put_TT1808"/>
</dbReference>
<gene>
    <name evidence="2" type="ORF">GCM10020366_55800</name>
</gene>
<dbReference type="InterPro" id="IPR011335">
    <property type="entry name" value="Restrct_endonuc-II-like"/>
</dbReference>
<evidence type="ECO:0000313" key="3">
    <source>
        <dbReference type="Proteomes" id="UP001500483"/>
    </source>
</evidence>
<feature type="domain" description="Putative restriction endonuclease" evidence="1">
    <location>
        <begin position="24"/>
        <end position="180"/>
    </location>
</feature>
<keyword evidence="2" id="KW-0540">Nuclease</keyword>
<comment type="caution">
    <text evidence="2">The sequence shown here is derived from an EMBL/GenBank/DDBJ whole genome shotgun (WGS) entry which is preliminary data.</text>
</comment>
<dbReference type="Proteomes" id="UP001500483">
    <property type="component" value="Unassembled WGS sequence"/>
</dbReference>
<dbReference type="CDD" id="cd06260">
    <property type="entry name" value="DUF820-like"/>
    <property type="match status" value="1"/>
</dbReference>
<reference evidence="3" key="1">
    <citation type="journal article" date="2019" name="Int. J. Syst. Evol. Microbiol.">
        <title>The Global Catalogue of Microorganisms (GCM) 10K type strain sequencing project: providing services to taxonomists for standard genome sequencing and annotation.</title>
        <authorList>
            <consortium name="The Broad Institute Genomics Platform"/>
            <consortium name="The Broad Institute Genome Sequencing Center for Infectious Disease"/>
            <person name="Wu L."/>
            <person name="Ma J."/>
        </authorList>
    </citation>
    <scope>NUCLEOTIDE SEQUENCE [LARGE SCALE GENOMIC DNA]</scope>
    <source>
        <strain evidence="3">JCM 9687</strain>
    </source>
</reference>
<dbReference type="PANTHER" id="PTHR35400">
    <property type="entry name" value="SLR1083 PROTEIN"/>
    <property type="match status" value="1"/>
</dbReference>
<keyword evidence="2" id="KW-0255">Endonuclease</keyword>
<keyword evidence="3" id="KW-1185">Reference proteome</keyword>
<dbReference type="GO" id="GO:0004519">
    <property type="term" value="F:endonuclease activity"/>
    <property type="evidence" value="ECO:0007669"/>
    <property type="project" value="UniProtKB-KW"/>
</dbReference>
<dbReference type="PANTHER" id="PTHR35400:SF3">
    <property type="entry name" value="SLL1072 PROTEIN"/>
    <property type="match status" value="1"/>
</dbReference>
<proteinExistence type="predicted"/>
<dbReference type="SUPFAM" id="SSF52980">
    <property type="entry name" value="Restriction endonuclease-like"/>
    <property type="match status" value="1"/>
</dbReference>
<dbReference type="InterPro" id="IPR008538">
    <property type="entry name" value="Uma2"/>
</dbReference>